<reference evidence="2 3" key="1">
    <citation type="journal article" date="2019" name="Nat. Ecol. Evol.">
        <title>Megaphylogeny resolves global patterns of mushroom evolution.</title>
        <authorList>
            <person name="Varga T."/>
            <person name="Krizsan K."/>
            <person name="Foldi C."/>
            <person name="Dima B."/>
            <person name="Sanchez-Garcia M."/>
            <person name="Sanchez-Ramirez S."/>
            <person name="Szollosi G.J."/>
            <person name="Szarkandi J.G."/>
            <person name="Papp V."/>
            <person name="Albert L."/>
            <person name="Andreopoulos W."/>
            <person name="Angelini C."/>
            <person name="Antonin V."/>
            <person name="Barry K.W."/>
            <person name="Bougher N.L."/>
            <person name="Buchanan P."/>
            <person name="Buyck B."/>
            <person name="Bense V."/>
            <person name="Catcheside P."/>
            <person name="Chovatia M."/>
            <person name="Cooper J."/>
            <person name="Damon W."/>
            <person name="Desjardin D."/>
            <person name="Finy P."/>
            <person name="Geml J."/>
            <person name="Haridas S."/>
            <person name="Hughes K."/>
            <person name="Justo A."/>
            <person name="Karasinski D."/>
            <person name="Kautmanova I."/>
            <person name="Kiss B."/>
            <person name="Kocsube S."/>
            <person name="Kotiranta H."/>
            <person name="LaButti K.M."/>
            <person name="Lechner B.E."/>
            <person name="Liimatainen K."/>
            <person name="Lipzen A."/>
            <person name="Lukacs Z."/>
            <person name="Mihaltcheva S."/>
            <person name="Morgado L.N."/>
            <person name="Niskanen T."/>
            <person name="Noordeloos M.E."/>
            <person name="Ohm R.A."/>
            <person name="Ortiz-Santana B."/>
            <person name="Ovrebo C."/>
            <person name="Racz N."/>
            <person name="Riley R."/>
            <person name="Savchenko A."/>
            <person name="Shiryaev A."/>
            <person name="Soop K."/>
            <person name="Spirin V."/>
            <person name="Szebenyi C."/>
            <person name="Tomsovsky M."/>
            <person name="Tulloss R.E."/>
            <person name="Uehling J."/>
            <person name="Grigoriev I.V."/>
            <person name="Vagvolgyi C."/>
            <person name="Papp T."/>
            <person name="Martin F.M."/>
            <person name="Miettinen O."/>
            <person name="Hibbett D.S."/>
            <person name="Nagy L.G."/>
        </authorList>
    </citation>
    <scope>NUCLEOTIDE SEQUENCE [LARGE SCALE GENOMIC DNA]</scope>
    <source>
        <strain evidence="2 3">CBS 962.96</strain>
    </source>
</reference>
<sequence>VNVICYLQFLGYERDIYAFGSSTDSDETTTSITPASWAFFTWSIMNVLMLGGITYQFLPEGKCIIIDTISWRFPLAAVQNTVLVNLLISHHCIMAFILALFILYYSIPCMSNRVQETDLVESASQKLFRQFFIHIPLSLYKGSITTLLVLTLFDAFSRKAEILAEIITFAGLLVLASASIVYSREGDLPSSITISWFLFALFGSQKTTALIQWTAHVLGIISILFI</sequence>
<feature type="transmembrane region" description="Helical" evidence="1">
    <location>
        <begin position="127"/>
        <end position="150"/>
    </location>
</feature>
<feature type="transmembrane region" description="Helical" evidence="1">
    <location>
        <begin position="37"/>
        <end position="58"/>
    </location>
</feature>
<feature type="transmembrane region" description="Helical" evidence="1">
    <location>
        <begin position="194"/>
        <end position="225"/>
    </location>
</feature>
<feature type="non-terminal residue" evidence="2">
    <location>
        <position position="1"/>
    </location>
</feature>
<keyword evidence="1" id="KW-0472">Membrane</keyword>
<evidence type="ECO:0000313" key="2">
    <source>
        <dbReference type="EMBL" id="THU94577.1"/>
    </source>
</evidence>
<feature type="non-terminal residue" evidence="2">
    <location>
        <position position="226"/>
    </location>
</feature>
<feature type="transmembrane region" description="Helical" evidence="1">
    <location>
        <begin position="162"/>
        <end position="182"/>
    </location>
</feature>
<dbReference type="OrthoDB" id="5586934at2759"/>
<gene>
    <name evidence="2" type="ORF">K435DRAFT_628284</name>
</gene>
<keyword evidence="1" id="KW-0812">Transmembrane</keyword>
<feature type="transmembrane region" description="Helical" evidence="1">
    <location>
        <begin position="82"/>
        <end position="107"/>
    </location>
</feature>
<proteinExistence type="predicted"/>
<name>A0A4S8LY16_DENBC</name>
<keyword evidence="3" id="KW-1185">Reference proteome</keyword>
<dbReference type="EMBL" id="ML179220">
    <property type="protein sequence ID" value="THU94577.1"/>
    <property type="molecule type" value="Genomic_DNA"/>
</dbReference>
<evidence type="ECO:0000313" key="3">
    <source>
        <dbReference type="Proteomes" id="UP000297245"/>
    </source>
</evidence>
<protein>
    <submittedName>
        <fullName evidence="2">Uncharacterized protein</fullName>
    </submittedName>
</protein>
<dbReference type="Proteomes" id="UP000297245">
    <property type="component" value="Unassembled WGS sequence"/>
</dbReference>
<accession>A0A4S8LY16</accession>
<organism evidence="2 3">
    <name type="scientific">Dendrothele bispora (strain CBS 962.96)</name>
    <dbReference type="NCBI Taxonomy" id="1314807"/>
    <lineage>
        <taxon>Eukaryota</taxon>
        <taxon>Fungi</taxon>
        <taxon>Dikarya</taxon>
        <taxon>Basidiomycota</taxon>
        <taxon>Agaricomycotina</taxon>
        <taxon>Agaricomycetes</taxon>
        <taxon>Agaricomycetidae</taxon>
        <taxon>Agaricales</taxon>
        <taxon>Agaricales incertae sedis</taxon>
        <taxon>Dendrothele</taxon>
    </lineage>
</organism>
<dbReference type="AlphaFoldDB" id="A0A4S8LY16"/>
<evidence type="ECO:0000256" key="1">
    <source>
        <dbReference type="SAM" id="Phobius"/>
    </source>
</evidence>
<keyword evidence="1" id="KW-1133">Transmembrane helix</keyword>